<evidence type="ECO:0000313" key="3">
    <source>
        <dbReference type="EMBL" id="MDR6535594.1"/>
    </source>
</evidence>
<dbReference type="InterPro" id="IPR054612">
    <property type="entry name" value="Phage_capsid-like_C"/>
</dbReference>
<proteinExistence type="predicted"/>
<dbReference type="SUPFAM" id="SSF56563">
    <property type="entry name" value="Major capsid protein gp5"/>
    <property type="match status" value="1"/>
</dbReference>
<sequence>MNSISLLPPGRTFVRGLIARSLVGFDPEHLHAFARTRWGDAHANDVTKAAVASTGTGDTGGVDMARAFFGLAREQSIVGRLVGLRRVPFNVRMLAVQTGATGYWVSQAKSKPLSRVALDGSQLDPLKVAAILVVTKEVLKTSDPTAEDTLQDDLVRAVTGVLDEAFLDPDNAGISNAMPASISNGATVLAATSDFGGDLRAMIKAYRGDLGLATFVTDPGTATRIATMTDDGGRYLFPNIGPRGGELLGIPVLATRSSNEDSSGGKLSLIDPSGISAALGGLEVDMSEHATLQMSDDPNDAGSPVFNVSLYQTNSIAYKAEIFANWKRQRPASVIVLEGL</sequence>
<evidence type="ECO:0000313" key="4">
    <source>
        <dbReference type="Proteomes" id="UP001184230"/>
    </source>
</evidence>
<evidence type="ECO:0000259" key="2">
    <source>
        <dbReference type="Pfam" id="PF05065"/>
    </source>
</evidence>
<dbReference type="Proteomes" id="UP001184230">
    <property type="component" value="Unassembled WGS sequence"/>
</dbReference>
<reference evidence="3 4" key="1">
    <citation type="submission" date="2023-07" db="EMBL/GenBank/DDBJ databases">
        <title>Sorghum-associated microbial communities from plants grown in Nebraska, USA.</title>
        <authorList>
            <person name="Schachtman D."/>
        </authorList>
    </citation>
    <scope>NUCLEOTIDE SEQUENCE [LARGE SCALE GENOMIC DNA]</scope>
    <source>
        <strain evidence="3 4">DS1781</strain>
    </source>
</reference>
<comment type="caution">
    <text evidence="3">The sequence shown here is derived from an EMBL/GenBank/DDBJ whole genome shotgun (WGS) entry which is preliminary data.</text>
</comment>
<comment type="subcellular location">
    <subcellularLocation>
        <location evidence="1">Virion</location>
    </subcellularLocation>
</comment>
<name>A0ABU1NAZ6_9BURK</name>
<dbReference type="NCBIfam" id="TIGR01554">
    <property type="entry name" value="major_cap_HK97"/>
    <property type="match status" value="1"/>
</dbReference>
<feature type="domain" description="Phage capsid-like C-terminal" evidence="2">
    <location>
        <begin position="64"/>
        <end position="337"/>
    </location>
</feature>
<gene>
    <name evidence="3" type="ORF">J2739_001354</name>
</gene>
<dbReference type="EMBL" id="JAVDRF010000002">
    <property type="protein sequence ID" value="MDR6535594.1"/>
    <property type="molecule type" value="Genomic_DNA"/>
</dbReference>
<dbReference type="RefSeq" id="WP_309899813.1">
    <property type="nucleotide sequence ID" value="NZ_JAVDRF010000002.1"/>
</dbReference>
<protein>
    <submittedName>
        <fullName evidence="3">HK97 family phage major capsid protein</fullName>
    </submittedName>
</protein>
<dbReference type="Gene3D" id="3.30.2320.10">
    <property type="entry name" value="hypothetical protein PF0899 domain"/>
    <property type="match status" value="1"/>
</dbReference>
<dbReference type="Gene3D" id="3.30.2400.10">
    <property type="entry name" value="Major capsid protein gp5"/>
    <property type="match status" value="1"/>
</dbReference>
<dbReference type="InterPro" id="IPR024455">
    <property type="entry name" value="Phage_capsid"/>
</dbReference>
<keyword evidence="4" id="KW-1185">Reference proteome</keyword>
<organism evidence="3 4">
    <name type="scientific">Variovorax soli</name>
    <dbReference type="NCBI Taxonomy" id="376815"/>
    <lineage>
        <taxon>Bacteria</taxon>
        <taxon>Pseudomonadati</taxon>
        <taxon>Pseudomonadota</taxon>
        <taxon>Betaproteobacteria</taxon>
        <taxon>Burkholderiales</taxon>
        <taxon>Comamonadaceae</taxon>
        <taxon>Variovorax</taxon>
    </lineage>
</organism>
<accession>A0ABU1NAZ6</accession>
<dbReference type="Pfam" id="PF05065">
    <property type="entry name" value="Phage_capsid"/>
    <property type="match status" value="1"/>
</dbReference>
<evidence type="ECO:0000256" key="1">
    <source>
        <dbReference type="ARBA" id="ARBA00004328"/>
    </source>
</evidence>